<name>A0A075FX20_9EURY</name>
<evidence type="ECO:0000256" key="3">
    <source>
        <dbReference type="ARBA" id="ARBA00022989"/>
    </source>
</evidence>
<keyword evidence="4 6" id="KW-0472">Membrane</keyword>
<feature type="compositionally biased region" description="Pro residues" evidence="5">
    <location>
        <begin position="1807"/>
        <end position="1820"/>
    </location>
</feature>
<dbReference type="InterPro" id="IPR013783">
    <property type="entry name" value="Ig-like_fold"/>
</dbReference>
<dbReference type="InterPro" id="IPR045232">
    <property type="entry name" value="FAM234"/>
</dbReference>
<feature type="transmembrane region" description="Helical" evidence="6">
    <location>
        <begin position="1757"/>
        <end position="1779"/>
    </location>
</feature>
<evidence type="ECO:0000256" key="2">
    <source>
        <dbReference type="ARBA" id="ARBA00022692"/>
    </source>
</evidence>
<keyword evidence="2 6" id="KW-0812">Transmembrane</keyword>
<dbReference type="Gene3D" id="2.60.40.10">
    <property type="entry name" value="Immunoglobulins"/>
    <property type="match status" value="1"/>
</dbReference>
<keyword evidence="3 6" id="KW-1133">Transmembrane helix</keyword>
<dbReference type="EMBL" id="KF900416">
    <property type="protein sequence ID" value="AIE94172.1"/>
    <property type="molecule type" value="Genomic_DNA"/>
</dbReference>
<feature type="compositionally biased region" description="Basic and acidic residues" evidence="5">
    <location>
        <begin position="1"/>
        <end position="10"/>
    </location>
</feature>
<evidence type="ECO:0000256" key="6">
    <source>
        <dbReference type="SAM" id="Phobius"/>
    </source>
</evidence>
<comment type="subcellular location">
    <subcellularLocation>
        <location evidence="1">Membrane</location>
        <topology evidence="1">Single-pass membrane protein</topology>
    </subcellularLocation>
</comment>
<evidence type="ECO:0000313" key="7">
    <source>
        <dbReference type="EMBL" id="AIE94172.1"/>
    </source>
</evidence>
<protein>
    <recommendedName>
        <fullName evidence="8">CARDB domain-containing protein</fullName>
    </recommendedName>
</protein>
<evidence type="ECO:0000256" key="5">
    <source>
        <dbReference type="SAM" id="MobiDB-lite"/>
    </source>
</evidence>
<feature type="region of interest" description="Disordered" evidence="5">
    <location>
        <begin position="1794"/>
        <end position="1839"/>
    </location>
</feature>
<evidence type="ECO:0000256" key="4">
    <source>
        <dbReference type="ARBA" id="ARBA00023136"/>
    </source>
</evidence>
<dbReference type="PANTHER" id="PTHR21419:SF23">
    <property type="entry name" value="PROTEIN DEFECTIVE IN EXINE FORMATION 1"/>
    <property type="match status" value="1"/>
</dbReference>
<dbReference type="InterPro" id="IPR028994">
    <property type="entry name" value="Integrin_alpha_N"/>
</dbReference>
<dbReference type="SUPFAM" id="SSF69318">
    <property type="entry name" value="Integrin alpha N-terminal domain"/>
    <property type="match status" value="1"/>
</dbReference>
<feature type="region of interest" description="Disordered" evidence="5">
    <location>
        <begin position="1"/>
        <end position="64"/>
    </location>
</feature>
<dbReference type="GO" id="GO:0016020">
    <property type="term" value="C:membrane"/>
    <property type="evidence" value="ECO:0007669"/>
    <property type="project" value="UniProtKB-SubCell"/>
</dbReference>
<accession>A0A075FX20</accession>
<reference evidence="7" key="1">
    <citation type="journal article" date="2014" name="Genome Biol. Evol.">
        <title>Pangenome evidence for extensive interdomain horizontal transfer affecting lineage core and shell genes in uncultured planktonic thaumarchaeota and euryarchaeota.</title>
        <authorList>
            <person name="Deschamps P."/>
            <person name="Zivanovic Y."/>
            <person name="Moreira D."/>
            <person name="Rodriguez-Valera F."/>
            <person name="Lopez-Garcia P."/>
        </authorList>
    </citation>
    <scope>NUCLEOTIDE SEQUENCE</scope>
</reference>
<evidence type="ECO:0000256" key="1">
    <source>
        <dbReference type="ARBA" id="ARBA00004167"/>
    </source>
</evidence>
<proteinExistence type="predicted"/>
<sequence length="1853" mass="197406">MIHDSEKDSESLTQFDDSQAFAGIIEPWSDGDQPWPQPGRLAQRTSVGPAHAPDGGAGSGSPTDAAELASVVDPVVNWVYGSYSIGTDALGTPVADLSGQIDTEEAAAGRCGGDSLFTIIIQTVVVGGNDHSVMRIVEGEDADLAWEVDLGATEIVKASPVVVDLDDDGSQEVIVVYDAGGTMYVDAYSPQLQCSVTGWSSGGSKSGELLWTYSDDSLRISSAEGPYTSSLFGGHNPTTQPLLADLDLDGDAELVLAAIDEISDDPVIVALPIAANGAPTPIWESTLQDGSHPSDPAFAQVDDETGYVLLTTTQASSGAMWVWKLDSETGDQKWGGLSLSNLDGDSDVPHIRLPGPVVANLDSDSTPEMIITIPTDADGSSSVDGAEYRGLEIDDGSEIWSFEAVNGYADAPPLAVDTDDDDVIDRVCWVSWYQETTARHGHAGCHDVSGNNPQLDWHHDLEQSSGAPNDEIAVAQPVWMDIDGNGAPELLVAYGRTLWAWDGDTGTQAAINDNWNDEVEVDHRTWSSPALADIDGDATLDIILGDTVISTAVADVRPLLDGRAIEFNPSAPNPGEEVTVTAFFENAGTVEVDRAVDAILYADGIEIARHRADTLEPTDPTGSAGFESFSVDWSGALGVHEFELVLDPYQNVTQSRYDNDGQETTLKIVPPYNATFEMPTNPVRVNPGDSTLSQPTVRSTGRLAGIWSLSVDASSLPQGWTWSDQTPGGITSIEIGTDATWMPSLWIHAPASAAGSDAGYLSLTMTLDEDTNVSVTGLLPVEANRTRGLSIRGPSGTTASTGYGLVGDSAKAWLVVENLGNADENSISMFWDSTAWDSAENSLTLYDEDGNEIPALRLDAGEQRIVTARLGVPSDANLADSVSTPLTMCVGSGDEETCQTVQLEFIASGTIIETSHQLSMPESTLEWTVTADLPASTGVLDWKISEAGMGIENWLWSASGALSISGDDITLTGIPGSRVSGILSLELPVDSPPAYHAFSDASSLGADHSLRLSVEVLQIYRASLTLISPTDSPHMVEVEEAIPTTVRLYNPGNGEDTYTMSHTLILDDNLTEDPGIQVTFSSEEITLSAGSLRTLPVEVVLPDTTPARTPVNIEITMTSEGDSSISSTITLTLEARQDHRWEIELSAQGTSVEDRTFAVNPGDSFVVEISATNTGNLLDDIEIAGTGIITPEGTDTATDWVIVGDADTSVAVNASTYLELIIEVPEGAWNGTTYEVSGTATAFGVEVYSFSFIIEVAHVPGWTAVAADADLEINPAGSTVSLSIIQQGNAPSKPYASVYVTGETGWVVEAPEDLPILEPGNTAPLDLEITPPENARHGRTVELNIKLREGDGSSEATITLPLRVAVIHEFSLNGLGNWIVSDDGGYPHAELQNLGNAPTTISLEVLSLPQGWTVSGRTHVVIGVGEVTGVPLEVIPDSEWDGSSRTIRILAQDEAGNQREISLDTQYEDHSWASSPIIVAVEGDSALLTIHGTSPVSEVMDDAQFNLDWDLQGGWVWHADSSGIGTQMTVDSDSVLPYTAYVIEPSNRFATCTISGSVGSVDAECQVGNGTESFAFTVMLIDDEGSMLDSHDGFVAANTSSDQINLSASAWNPSPGMRTLTIRLLDERGTLVASAERGFEIRRTDWNVGLVGLEIEGEGSSQKIKVLTKREYHHLLTDADCSIEVTAGTHSATHSIDVTGIYPPEPKLDRPDVEDGTEMIVTIQCLFPWDEDSDSSDDEARLILSGGSIESGDGFEWTTALGSAGLVIVLALSLTWILYNQRERRKLLEMTESVIQKKSKRKSPELPEVPEPVAEPPAATPQPVVEPTEEIPEIEEKNLDEFENRLKRLTGGE</sequence>
<dbReference type="PANTHER" id="PTHR21419">
    <property type="match status" value="1"/>
</dbReference>
<organism evidence="7">
    <name type="scientific">uncultured marine group II/III euryarchaeote AD1000_44_A09</name>
    <dbReference type="NCBI Taxonomy" id="1457774"/>
    <lineage>
        <taxon>Archaea</taxon>
        <taxon>Methanobacteriati</taxon>
        <taxon>Methanobacteriota</taxon>
        <taxon>environmental samples</taxon>
    </lineage>
</organism>
<evidence type="ECO:0008006" key="8">
    <source>
        <dbReference type="Google" id="ProtNLM"/>
    </source>
</evidence>